<gene>
    <name evidence="5" type="ORF">SYK_17290</name>
</gene>
<dbReference type="InterPro" id="IPR012341">
    <property type="entry name" value="6hp_glycosidase-like_sf"/>
</dbReference>
<evidence type="ECO:0000256" key="1">
    <source>
        <dbReference type="ARBA" id="ARBA00006171"/>
    </source>
</evidence>
<dbReference type="InterPro" id="IPR008928">
    <property type="entry name" value="6-hairpin_glycosidase_sf"/>
</dbReference>
<dbReference type="InterPro" id="IPR023214">
    <property type="entry name" value="HAD_sf"/>
</dbReference>
<dbReference type="InterPro" id="IPR005195">
    <property type="entry name" value="Glyco_hydro_65_M"/>
</dbReference>
<evidence type="ECO:0000313" key="6">
    <source>
        <dbReference type="Proteomes" id="UP001317742"/>
    </source>
</evidence>
<dbReference type="Gene3D" id="2.60.420.10">
    <property type="entry name" value="Maltose phosphorylase, domain 3"/>
    <property type="match status" value="1"/>
</dbReference>
<sequence length="1057" mass="119718">MSAITLKGVVFDLDGVITRTARIHGEAWETAFNEFLKQNAEQANIPFEPFDRTGDYHNYVDGKPRFEGVLSFLKSRNIRLAPGTPEDPPSLDSVCGIGNRKNELFQKILKDQGPEVFQTSVDLIENLKQQGVRVGLATSSRNGKLVLGLAGLEDVFETVVDGVVSADQGLKGKPEPDIFVTAAKNMGLNPGECVVVEDAISGVQAGCKGNFGMTLGVARNIQGEMLKRFGADWVVSDLGEITVEDLLDWFESGMATDEWYLSYHGFDPGDEKLRETLTTVGNGYLGTRGAYECECSSYYFYPGTYISGVFNKTPSEVQGREIWNNDFVNCPNWLPVSFRIGSGEFVSPLSMEILSYAHRLNMREGVMERHLVVKDQVGRISRISSRRVASMADPHLLALKFDFTPLNYSAKATVRCSLDGNVKNDGVARYSSLNTLHLNRVGGGKAGDGIFLHTETSHSRYQVVMAAKSRVMEDGKPLDVRKDVLQDRAKISEEMQVFVHENHRYSLEKFVYVRTSLDREPGNLKEMCLDGLKGAKTFKGVFGPHAKSWKALWQKADIRVTGDRFVQRVLRLHIFHLLVTASPHNVDRDAGMPARGLHGEAYRGHIFWDEVYIQPFYDANFPEISKALLLYRYNRLDAAREYAKENGYTGAMYPWQTADDGSEETQEVHYNPESKDWGPDLSRRQRHVSIAVFVNTWRYISCTNDKRFLTDYGAEMMLDIARFWGGIATFEESTSKYHIEGIMGPDEFHEALPGSDEQGVRDNAYTNILVVWLLEKSLEILEQLPLKVREKMVVKIGLTDEDIAKWRAMTTQLNVIMTEDGIISQFEGYMGLDELDWEGYRKRFYSIHRMDRILKAEGDNPDHYKVAKQADTLMTWYILEPEEVARILNQLGHKVEDPLKLLKDNYDFYEQRTSHGSTLSKVVHAVISRYIYSSEISWDWFMEAMESDIRDTQGGTTIEGVHTGVMAGTLEVLKQDFAGLNMSSSPMRVDPELPAHWGEMRFSFIWRSIWFDLVIEPDRVNMTAYHKGDKVVPVEIFGKPYKLKPGMTVEARRSRSA</sequence>
<dbReference type="NCBIfam" id="TIGR01509">
    <property type="entry name" value="HAD-SF-IA-v3"/>
    <property type="match status" value="1"/>
</dbReference>
<feature type="domain" description="Glycoside hydrolase family 65 N-terminal" evidence="4">
    <location>
        <begin position="263"/>
        <end position="516"/>
    </location>
</feature>
<dbReference type="EMBL" id="AP026709">
    <property type="protein sequence ID" value="BDQ37369.1"/>
    <property type="molecule type" value="Genomic_DNA"/>
</dbReference>
<dbReference type="Proteomes" id="UP001317742">
    <property type="component" value="Chromosome"/>
</dbReference>
<dbReference type="SUPFAM" id="SSF74650">
    <property type="entry name" value="Galactose mutarotase-like"/>
    <property type="match status" value="1"/>
</dbReference>
<dbReference type="InterPro" id="IPR005194">
    <property type="entry name" value="Glyco_hydro_65_C"/>
</dbReference>
<dbReference type="Gene3D" id="3.40.50.1000">
    <property type="entry name" value="HAD superfamily/HAD-like"/>
    <property type="match status" value="1"/>
</dbReference>
<dbReference type="Pfam" id="PF03636">
    <property type="entry name" value="Glyco_hydro_65N"/>
    <property type="match status" value="1"/>
</dbReference>
<dbReference type="SUPFAM" id="SSF48208">
    <property type="entry name" value="Six-hairpin glycosidases"/>
    <property type="match status" value="1"/>
</dbReference>
<dbReference type="InterPro" id="IPR011013">
    <property type="entry name" value="Gal_mutarotase_sf_dom"/>
</dbReference>
<reference evidence="5 6" key="1">
    <citation type="submission" date="2022-08" db="EMBL/GenBank/DDBJ databases">
        <title>Genome Sequence of the sulphate-reducing bacterium, Pseudodesulfovibrio sp. SYK.</title>
        <authorList>
            <person name="Kondo R."/>
            <person name="Kataoka T."/>
        </authorList>
    </citation>
    <scope>NUCLEOTIDE SEQUENCE [LARGE SCALE GENOMIC DNA]</scope>
    <source>
        <strain evidence="5 6">SYK</strain>
    </source>
</reference>
<feature type="domain" description="Glycoside hydrolase family 65 C-terminal" evidence="3">
    <location>
        <begin position="984"/>
        <end position="1043"/>
    </location>
</feature>
<dbReference type="InterPro" id="IPR010976">
    <property type="entry name" value="B-phosphoglucomutase_hydrolase"/>
</dbReference>
<dbReference type="Pfam" id="PF03633">
    <property type="entry name" value="Glyco_hydro_65C"/>
    <property type="match status" value="1"/>
</dbReference>
<comment type="similarity">
    <text evidence="1">Belongs to the HAD-like hydrolase superfamily. CbbY/CbbZ/Gph/YieH family.</text>
</comment>
<dbReference type="PRINTS" id="PR00413">
    <property type="entry name" value="HADHALOGNASE"/>
</dbReference>
<accession>A0ABN6S2C8</accession>
<keyword evidence="6" id="KW-1185">Reference proteome</keyword>
<dbReference type="Pfam" id="PF03632">
    <property type="entry name" value="Glyco_hydro_65m"/>
    <property type="match status" value="1"/>
</dbReference>
<dbReference type="InterPro" id="IPR036412">
    <property type="entry name" value="HAD-like_sf"/>
</dbReference>
<dbReference type="SFLD" id="SFLDG01129">
    <property type="entry name" value="C1.5:_HAD__Beta-PGM__Phosphata"/>
    <property type="match status" value="1"/>
</dbReference>
<dbReference type="Pfam" id="PF00702">
    <property type="entry name" value="Hydrolase"/>
    <property type="match status" value="1"/>
</dbReference>
<evidence type="ECO:0000259" key="4">
    <source>
        <dbReference type="Pfam" id="PF03636"/>
    </source>
</evidence>
<dbReference type="RefSeq" id="WP_281759898.1">
    <property type="nucleotide sequence ID" value="NZ_AP026709.1"/>
</dbReference>
<dbReference type="InterPro" id="IPR006439">
    <property type="entry name" value="HAD-SF_hydro_IA"/>
</dbReference>
<dbReference type="SUPFAM" id="SSF56784">
    <property type="entry name" value="HAD-like"/>
    <property type="match status" value="1"/>
</dbReference>
<dbReference type="Gene3D" id="1.50.10.10">
    <property type="match status" value="1"/>
</dbReference>
<dbReference type="PANTHER" id="PTHR11051">
    <property type="entry name" value="GLYCOSYL HYDROLASE-RELATED"/>
    <property type="match status" value="1"/>
</dbReference>
<dbReference type="InterPro" id="IPR037018">
    <property type="entry name" value="GH65_N"/>
</dbReference>
<evidence type="ECO:0000259" key="2">
    <source>
        <dbReference type="Pfam" id="PF03632"/>
    </source>
</evidence>
<dbReference type="PANTHER" id="PTHR11051:SF8">
    <property type="entry name" value="PROTEIN-GLUCOSYLGALACTOSYLHYDROXYLYSINE GLUCOSIDASE"/>
    <property type="match status" value="1"/>
</dbReference>
<dbReference type="Gene3D" id="2.70.98.40">
    <property type="entry name" value="Glycoside hydrolase, family 65, N-terminal domain"/>
    <property type="match status" value="1"/>
</dbReference>
<organism evidence="5 6">
    <name type="scientific">Pseudodesulfovibrio nedwellii</name>
    <dbReference type="NCBI Taxonomy" id="2973072"/>
    <lineage>
        <taxon>Bacteria</taxon>
        <taxon>Pseudomonadati</taxon>
        <taxon>Thermodesulfobacteriota</taxon>
        <taxon>Desulfovibrionia</taxon>
        <taxon>Desulfovibrionales</taxon>
        <taxon>Desulfovibrionaceae</taxon>
    </lineage>
</organism>
<name>A0ABN6S2C8_9BACT</name>
<dbReference type="Gene3D" id="1.10.150.240">
    <property type="entry name" value="Putative phosphatase, domain 2"/>
    <property type="match status" value="1"/>
</dbReference>
<feature type="domain" description="Glycoside hydrolase family 65 central catalytic" evidence="2">
    <location>
        <begin position="571"/>
        <end position="970"/>
    </location>
</feature>
<dbReference type="InterPro" id="IPR023198">
    <property type="entry name" value="PGP-like_dom2"/>
</dbReference>
<evidence type="ECO:0000259" key="3">
    <source>
        <dbReference type="Pfam" id="PF03633"/>
    </source>
</evidence>
<proteinExistence type="inferred from homology"/>
<protein>
    <submittedName>
        <fullName evidence="5">Beta-phosphoglucomutase</fullName>
    </submittedName>
</protein>
<evidence type="ECO:0000313" key="5">
    <source>
        <dbReference type="EMBL" id="BDQ37369.1"/>
    </source>
</evidence>
<dbReference type="NCBIfam" id="TIGR02009">
    <property type="entry name" value="PGMB-YQAB-SF"/>
    <property type="match status" value="1"/>
</dbReference>
<dbReference type="SFLD" id="SFLDS00003">
    <property type="entry name" value="Haloacid_Dehalogenase"/>
    <property type="match status" value="1"/>
</dbReference>
<dbReference type="InterPro" id="IPR005196">
    <property type="entry name" value="Glyco_hydro_65_N"/>
</dbReference>